<reference evidence="1 2" key="1">
    <citation type="submission" date="2019-04" db="EMBL/GenBank/DDBJ databases">
        <authorList>
            <person name="Li Y."/>
            <person name="Wang J."/>
        </authorList>
    </citation>
    <scope>NUCLEOTIDE SEQUENCE [LARGE SCALE GENOMIC DNA]</scope>
    <source>
        <strain evidence="1 2">DSM 14668</strain>
    </source>
</reference>
<dbReference type="Proteomes" id="UP000309215">
    <property type="component" value="Unassembled WGS sequence"/>
</dbReference>
<dbReference type="AlphaFoldDB" id="A0A4U1JBC1"/>
<protein>
    <submittedName>
        <fullName evidence="1">Uncharacterized protein</fullName>
    </submittedName>
</protein>
<organism evidence="1 2">
    <name type="scientific">Polyangium fumosum</name>
    <dbReference type="NCBI Taxonomy" id="889272"/>
    <lineage>
        <taxon>Bacteria</taxon>
        <taxon>Pseudomonadati</taxon>
        <taxon>Myxococcota</taxon>
        <taxon>Polyangia</taxon>
        <taxon>Polyangiales</taxon>
        <taxon>Polyangiaceae</taxon>
        <taxon>Polyangium</taxon>
    </lineage>
</organism>
<comment type="caution">
    <text evidence="1">The sequence shown here is derived from an EMBL/GenBank/DDBJ whole genome shotgun (WGS) entry which is preliminary data.</text>
</comment>
<dbReference type="EMBL" id="SSMQ01000017">
    <property type="protein sequence ID" value="TKD07315.1"/>
    <property type="molecule type" value="Genomic_DNA"/>
</dbReference>
<evidence type="ECO:0000313" key="2">
    <source>
        <dbReference type="Proteomes" id="UP000309215"/>
    </source>
</evidence>
<dbReference type="RefSeq" id="WP_136930230.1">
    <property type="nucleotide sequence ID" value="NZ_SSMQ01000017.1"/>
</dbReference>
<proteinExistence type="predicted"/>
<gene>
    <name evidence="1" type="ORF">E8A74_17840</name>
</gene>
<sequence length="122" mass="13850">MPEPDVMQHLADALSAAFTRDFGGPAFPNPEGWRNKGARLRTFRRTVPVVELEMEGRTLSFIVTPTDPAEPAYRRSSRYDIVYFSEDVPDNEQSRIYARDRATIDRFAAWVKAWDQAGEGAV</sequence>
<dbReference type="OrthoDB" id="9840890at2"/>
<keyword evidence="2" id="KW-1185">Reference proteome</keyword>
<name>A0A4U1JBC1_9BACT</name>
<evidence type="ECO:0000313" key="1">
    <source>
        <dbReference type="EMBL" id="TKD07315.1"/>
    </source>
</evidence>
<accession>A0A4U1JBC1</accession>